<feature type="domain" description="ERCC4" evidence="18">
    <location>
        <begin position="312"/>
        <end position="422"/>
    </location>
</feature>
<evidence type="ECO:0000256" key="5">
    <source>
        <dbReference type="ARBA" id="ARBA00022722"/>
    </source>
</evidence>
<evidence type="ECO:0000256" key="11">
    <source>
        <dbReference type="ARBA" id="ARBA00023172"/>
    </source>
</evidence>
<protein>
    <recommendedName>
        <fullName evidence="4 16">Crossover junction endonuclease MUS81</fullName>
        <ecNumber evidence="16">3.1.22.-</ecNumber>
    </recommendedName>
</protein>
<dbReference type="Gene3D" id="1.10.150.670">
    <property type="entry name" value="Crossover junction endonuclease EME1, DNA-binding domain"/>
    <property type="match status" value="1"/>
</dbReference>
<dbReference type="InterPro" id="IPR047417">
    <property type="entry name" value="WHD_MUS81"/>
</dbReference>
<accession>A0AAJ6CJG3</accession>
<comment type="function">
    <text evidence="15 16">Interacts with EME1 to form a DNA structure-specific endonuclease with substrate preference for branched DNA structures with a 5'-end at the branch nick. Typical substrates include 3'-flap structures, D-loops, replication forks and nicked Holliday junctions. May be required in mitosis for the processing of stalled or collapsed replication fork intermediates. May be required in meiosis for the repair of meiosis-specific double strand breaks subsequent to single-end invasion (SEI).</text>
</comment>
<proteinExistence type="inferred from homology"/>
<dbReference type="EMBL" id="CP119917">
    <property type="protein sequence ID" value="WFD14756.1"/>
    <property type="molecule type" value="Genomic_DNA"/>
</dbReference>
<dbReference type="GO" id="GO:0000727">
    <property type="term" value="P:double-strand break repair via break-induced replication"/>
    <property type="evidence" value="ECO:0007669"/>
    <property type="project" value="UniProtKB-UniRule"/>
</dbReference>
<feature type="region of interest" description="Disordered" evidence="17">
    <location>
        <begin position="220"/>
        <end position="246"/>
    </location>
</feature>
<dbReference type="InterPro" id="IPR010996">
    <property type="entry name" value="HHH_MUS81"/>
</dbReference>
<dbReference type="SUPFAM" id="SSF52980">
    <property type="entry name" value="Restriction endonuclease-like"/>
    <property type="match status" value="1"/>
</dbReference>
<dbReference type="Gene3D" id="1.10.150.110">
    <property type="entry name" value="DNA polymerase beta, N-terminal domain-like"/>
    <property type="match status" value="1"/>
</dbReference>
<dbReference type="InterPro" id="IPR011335">
    <property type="entry name" value="Restrct_endonuc-II-like"/>
</dbReference>
<keyword evidence="12 16" id="KW-0234">DNA repair</keyword>
<sequence>MTSPVAVWLSFLEAWADEARQRGTKAASAYLKAHQSLAACQDTLVHPSETVRVRGIGASIAERIERAYAQWCAEHGQDMPPKPGSMIAPSRSHATARPRKTKAYIPEPRSGAHGLLVALYTRVLEDGDDEAQLGKSELIARAQPYCDSDYTMPGRSGAAPSSLVRHSQSNKTFITAWNSIKTLIHKGYVFRRGNPALFSLSPQGLEVAELVALAEGITRQAPEPQPRAPSPTSPAAHEHAPPSVPRLYLPPRSQVPVIDLDSDDVDDIQICTPTKPLTISLMDSSPIVISSSPAPVPHVPYHILPASSYTIHMIVDHREVRAKTVDGRITFHDALRERGVPCEGRVLELGDILWIARAKPRLPSEQQQAWAHMQEVVLDVVVERKRLDDLTSSLMDGRWHDQKQRLQQAGIGQVLYLVEDMHVSELVQRYGAQIQTALSSTQVIDGFFVHRTAHGQGTVDFLVTMHDTVQHMYKDKPLYVLREEHIQRDTYAQMQRMMRAEHPGTRFHTSFHTYQELHTKTSASGSLLDMWSRMLLCIRGVSPEKAQEMTRRWPTPAHLLHAYAQCASVLDAQQLLSTTIDPTTRLPRRRIGQALSKRVWHTLQSLTY</sequence>
<dbReference type="InterPro" id="IPR036388">
    <property type="entry name" value="WH-like_DNA-bd_sf"/>
</dbReference>
<dbReference type="SUPFAM" id="SSF47802">
    <property type="entry name" value="DNA polymerase beta, N-terminal domain-like"/>
    <property type="match status" value="1"/>
</dbReference>
<name>A0AAJ6CJG3_9BASI</name>
<dbReference type="FunFam" id="1.10.10.10:FF:000307">
    <property type="entry name" value="Crossover junction endonuclease MUS81"/>
    <property type="match status" value="1"/>
</dbReference>
<dbReference type="Proteomes" id="UP001217582">
    <property type="component" value="Chromosome 2"/>
</dbReference>
<dbReference type="SMART" id="SM00891">
    <property type="entry name" value="ERCC4"/>
    <property type="match status" value="1"/>
</dbReference>
<dbReference type="GO" id="GO:0006308">
    <property type="term" value="P:DNA catabolic process"/>
    <property type="evidence" value="ECO:0007669"/>
    <property type="project" value="UniProtKB-UniRule"/>
</dbReference>
<evidence type="ECO:0000256" key="7">
    <source>
        <dbReference type="ARBA" id="ARBA00022759"/>
    </source>
</evidence>
<dbReference type="Pfam" id="PF02732">
    <property type="entry name" value="ERCC4"/>
    <property type="match status" value="1"/>
</dbReference>
<keyword evidence="10 16" id="KW-0460">Magnesium</keyword>
<dbReference type="Pfam" id="PF21136">
    <property type="entry name" value="WHD_MUS81"/>
    <property type="match status" value="1"/>
</dbReference>
<organism evidence="19 20">
    <name type="scientific">Malassezia arunalokei</name>
    <dbReference type="NCBI Taxonomy" id="1514897"/>
    <lineage>
        <taxon>Eukaryota</taxon>
        <taxon>Fungi</taxon>
        <taxon>Dikarya</taxon>
        <taxon>Basidiomycota</taxon>
        <taxon>Ustilaginomycotina</taxon>
        <taxon>Malasseziomycetes</taxon>
        <taxon>Malasseziales</taxon>
        <taxon>Malasseziaceae</taxon>
        <taxon>Malassezia</taxon>
    </lineage>
</organism>
<comment type="similarity">
    <text evidence="3 16">Belongs to the XPF family.</text>
</comment>
<dbReference type="PANTHER" id="PTHR13451:SF0">
    <property type="entry name" value="CROSSOVER JUNCTION ENDONUCLEASE MUS81"/>
    <property type="match status" value="1"/>
</dbReference>
<evidence type="ECO:0000256" key="2">
    <source>
        <dbReference type="ARBA" id="ARBA00004123"/>
    </source>
</evidence>
<comment type="subunit">
    <text evidence="16">Interacts with EME1.</text>
</comment>
<dbReference type="FunFam" id="3.40.50.10130:FF:000005">
    <property type="entry name" value="crossover junction endonuclease MUS81 isoform X1"/>
    <property type="match status" value="1"/>
</dbReference>
<dbReference type="Gene3D" id="1.10.10.10">
    <property type="entry name" value="Winged helix-like DNA-binding domain superfamily/Winged helix DNA-binding domain"/>
    <property type="match status" value="1"/>
</dbReference>
<dbReference type="GO" id="GO:0031573">
    <property type="term" value="P:mitotic intra-S DNA damage checkpoint signaling"/>
    <property type="evidence" value="ECO:0007669"/>
    <property type="project" value="TreeGrafter"/>
</dbReference>
<dbReference type="GO" id="GO:0005634">
    <property type="term" value="C:nucleus"/>
    <property type="evidence" value="ECO:0007669"/>
    <property type="project" value="UniProtKB-SubCell"/>
</dbReference>
<keyword evidence="20" id="KW-1185">Reference proteome</keyword>
<dbReference type="GO" id="GO:0048476">
    <property type="term" value="C:Holliday junction resolvase complex"/>
    <property type="evidence" value="ECO:0007669"/>
    <property type="project" value="UniProtKB-UniRule"/>
</dbReference>
<dbReference type="InterPro" id="IPR042530">
    <property type="entry name" value="EME1/EME2_C"/>
</dbReference>
<dbReference type="InterPro" id="IPR027421">
    <property type="entry name" value="DNA_pol_lamdba_lyase_dom_sf"/>
</dbReference>
<evidence type="ECO:0000256" key="15">
    <source>
        <dbReference type="ARBA" id="ARBA00058015"/>
    </source>
</evidence>
<evidence type="ECO:0000256" key="14">
    <source>
        <dbReference type="ARBA" id="ARBA00023254"/>
    </source>
</evidence>
<dbReference type="GO" id="GO:0003677">
    <property type="term" value="F:DNA binding"/>
    <property type="evidence" value="ECO:0007669"/>
    <property type="project" value="UniProtKB-UniRule"/>
</dbReference>
<comment type="cofactor">
    <cofactor evidence="1 16">
        <name>Mg(2+)</name>
        <dbReference type="ChEBI" id="CHEBI:18420"/>
    </cofactor>
</comment>
<dbReference type="GO" id="GO:0046872">
    <property type="term" value="F:metal ion binding"/>
    <property type="evidence" value="ECO:0007669"/>
    <property type="project" value="UniProtKB-UniRule"/>
</dbReference>
<dbReference type="PANTHER" id="PTHR13451">
    <property type="entry name" value="CLASS II CROSSOVER JUNCTION ENDONUCLEASE MUS81"/>
    <property type="match status" value="1"/>
</dbReference>
<keyword evidence="8 16" id="KW-0227">DNA damage</keyword>
<evidence type="ECO:0000259" key="18">
    <source>
        <dbReference type="SMART" id="SM00891"/>
    </source>
</evidence>
<dbReference type="AlphaFoldDB" id="A0AAJ6CJG3"/>
<dbReference type="InterPro" id="IPR033309">
    <property type="entry name" value="Mus81"/>
</dbReference>
<dbReference type="GO" id="GO:0008821">
    <property type="term" value="F:crossover junction DNA endonuclease activity"/>
    <property type="evidence" value="ECO:0007669"/>
    <property type="project" value="UniProtKB-UniRule"/>
</dbReference>
<gene>
    <name evidence="19" type="primary">MUS81</name>
    <name evidence="19" type="ORF">MARU1_000762</name>
</gene>
<dbReference type="Pfam" id="PF14716">
    <property type="entry name" value="HHH_8"/>
    <property type="match status" value="1"/>
</dbReference>
<keyword evidence="11 16" id="KW-0233">DNA recombination</keyword>
<dbReference type="EC" id="3.1.22.-" evidence="16"/>
<dbReference type="CDD" id="cd20074">
    <property type="entry name" value="XPF_nuclease_Mus81"/>
    <property type="match status" value="1"/>
</dbReference>
<dbReference type="InterPro" id="IPR006166">
    <property type="entry name" value="ERCC4_domain"/>
</dbReference>
<evidence type="ECO:0000313" key="19">
    <source>
        <dbReference type="EMBL" id="WFD14756.1"/>
    </source>
</evidence>
<comment type="subcellular location">
    <subcellularLocation>
        <location evidence="2 16">Nucleus</location>
    </subcellularLocation>
</comment>
<reference evidence="19 20" key="1">
    <citation type="submission" date="2023-03" db="EMBL/GenBank/DDBJ databases">
        <title>Mating type loci evolution in Malassezia.</title>
        <authorList>
            <person name="Coelho M.A."/>
        </authorList>
    </citation>
    <scope>NUCLEOTIDE SEQUENCE [LARGE SCALE GENOMIC DNA]</scope>
    <source>
        <strain evidence="19 20">CBS 13387</strain>
    </source>
</reference>
<dbReference type="GO" id="GO:0048257">
    <property type="term" value="F:3'-flap endonuclease activity"/>
    <property type="evidence" value="ECO:0007669"/>
    <property type="project" value="TreeGrafter"/>
</dbReference>
<dbReference type="CDD" id="cd21036">
    <property type="entry name" value="WH_MUS81"/>
    <property type="match status" value="1"/>
</dbReference>
<evidence type="ECO:0000256" key="9">
    <source>
        <dbReference type="ARBA" id="ARBA00022801"/>
    </source>
</evidence>
<dbReference type="Pfam" id="PF21292">
    <property type="entry name" value="EME1-MUS81_C"/>
    <property type="match status" value="1"/>
</dbReference>
<evidence type="ECO:0000256" key="13">
    <source>
        <dbReference type="ARBA" id="ARBA00023242"/>
    </source>
</evidence>
<evidence type="ECO:0000256" key="1">
    <source>
        <dbReference type="ARBA" id="ARBA00001946"/>
    </source>
</evidence>
<dbReference type="Gene3D" id="3.40.50.10130">
    <property type="match status" value="1"/>
</dbReference>
<evidence type="ECO:0000313" key="20">
    <source>
        <dbReference type="Proteomes" id="UP001217582"/>
    </source>
</evidence>
<dbReference type="GO" id="GO:0000712">
    <property type="term" value="P:resolution of meiotic recombination intermediates"/>
    <property type="evidence" value="ECO:0007669"/>
    <property type="project" value="TreeGrafter"/>
</dbReference>
<keyword evidence="7 16" id="KW-0255">Endonuclease</keyword>
<keyword evidence="9 16" id="KW-0378">Hydrolase</keyword>
<evidence type="ECO:0000256" key="12">
    <source>
        <dbReference type="ARBA" id="ARBA00023204"/>
    </source>
</evidence>
<keyword evidence="13 16" id="KW-0539">Nucleus</keyword>
<keyword evidence="5 16" id="KW-0540">Nuclease</keyword>
<dbReference type="InterPro" id="IPR047416">
    <property type="entry name" value="XPF_nuclease_Mus81"/>
</dbReference>
<evidence type="ECO:0000256" key="16">
    <source>
        <dbReference type="RuleBase" id="RU369042"/>
    </source>
</evidence>
<evidence type="ECO:0000256" key="8">
    <source>
        <dbReference type="ARBA" id="ARBA00022763"/>
    </source>
</evidence>
<evidence type="ECO:0000256" key="10">
    <source>
        <dbReference type="ARBA" id="ARBA00022842"/>
    </source>
</evidence>
<evidence type="ECO:0000256" key="6">
    <source>
        <dbReference type="ARBA" id="ARBA00022723"/>
    </source>
</evidence>
<evidence type="ECO:0000256" key="4">
    <source>
        <dbReference type="ARBA" id="ARBA00017114"/>
    </source>
</evidence>
<keyword evidence="14" id="KW-0469">Meiosis</keyword>
<evidence type="ECO:0000256" key="17">
    <source>
        <dbReference type="SAM" id="MobiDB-lite"/>
    </source>
</evidence>
<evidence type="ECO:0000256" key="3">
    <source>
        <dbReference type="ARBA" id="ARBA00010015"/>
    </source>
</evidence>
<feature type="compositionally biased region" description="Pro residues" evidence="17">
    <location>
        <begin position="223"/>
        <end position="232"/>
    </location>
</feature>
<keyword evidence="6 16" id="KW-0479">Metal-binding</keyword>